<dbReference type="EMBL" id="MIGY01000002">
    <property type="protein sequence ID" value="PPU08183.1"/>
    <property type="molecule type" value="Genomic_DNA"/>
</dbReference>
<evidence type="ECO:0000313" key="2">
    <source>
        <dbReference type="Proteomes" id="UP000239204"/>
    </source>
</evidence>
<proteinExistence type="predicted"/>
<dbReference type="Proteomes" id="UP000239204">
    <property type="component" value="Unassembled WGS sequence"/>
</dbReference>
<gene>
    <name evidence="1" type="ORF">XarjCFBP7645_11660</name>
</gene>
<evidence type="ECO:0000313" key="1">
    <source>
        <dbReference type="EMBL" id="PPU08183.1"/>
    </source>
</evidence>
<reference evidence="1 2" key="1">
    <citation type="submission" date="2016-08" db="EMBL/GenBank/DDBJ databases">
        <title>Evolution of the type three secretion system and type three effector repertoires in Xanthomonas.</title>
        <authorList>
            <person name="Merda D."/>
            <person name="Briand M."/>
            <person name="Bosis E."/>
            <person name="Rousseau C."/>
            <person name="Portier P."/>
            <person name="Jacques M.-A."/>
            <person name="Fischer-Le Saux M."/>
        </authorList>
    </citation>
    <scope>NUCLEOTIDE SEQUENCE [LARGE SCALE GENOMIC DNA]</scope>
    <source>
        <strain evidence="1 2">CFBP 7645</strain>
    </source>
</reference>
<protein>
    <submittedName>
        <fullName evidence="1">Uncharacterized protein</fullName>
    </submittedName>
</protein>
<comment type="caution">
    <text evidence="1">The sequence shown here is derived from an EMBL/GenBank/DDBJ whole genome shotgun (WGS) entry which is preliminary data.</text>
</comment>
<organism evidence="1 2">
    <name type="scientific">Xanthomonas arboricola</name>
    <dbReference type="NCBI Taxonomy" id="56448"/>
    <lineage>
        <taxon>Bacteria</taxon>
        <taxon>Pseudomonadati</taxon>
        <taxon>Pseudomonadota</taxon>
        <taxon>Gammaproteobacteria</taxon>
        <taxon>Lysobacterales</taxon>
        <taxon>Lysobacteraceae</taxon>
        <taxon>Xanthomonas</taxon>
    </lineage>
</organism>
<dbReference type="RefSeq" id="WP_104537597.1">
    <property type="nucleotide sequence ID" value="NZ_MIGY01000002.1"/>
</dbReference>
<sequence length="132" mass="14574">MEIAAWLPIAALRHDVLKDSTKQALAHARASRHDVPLSRCLQHTPHQRLSLRFPLPASPACRPFVAIAKAIGRRIAPLRGHAFLALTPENKAKNRLTPGRNSHGYKDQADLRVQRRRTGSGHALVHCAPLGE</sequence>
<dbReference type="AlphaFoldDB" id="A0A2S7AET0"/>
<name>A0A2S7AET0_9XANT</name>
<accession>A0A2S7AET0</accession>